<protein>
    <submittedName>
        <fullName evidence="1">Uncharacterized protein</fullName>
    </submittedName>
</protein>
<dbReference type="EMBL" id="RKKB01000011">
    <property type="protein sequence ID" value="RPA27615.1"/>
    <property type="molecule type" value="Genomic_DNA"/>
</dbReference>
<sequence>MWRMDSDLKNRNPRFKTITDTKKPALISRLFHLMWRRDRDLNPRNQPQNKTKIHYNQQLIEKSHLKL</sequence>
<gene>
    <name evidence="1" type="ORF">EGC77_16570</name>
</gene>
<comment type="caution">
    <text evidence="1">The sequence shown here is derived from an EMBL/GenBank/DDBJ whole genome shotgun (WGS) entry which is preliminary data.</text>
</comment>
<organism evidence="1 2">
    <name type="scientific">Shewanella psychromarinicola</name>
    <dbReference type="NCBI Taxonomy" id="2487742"/>
    <lineage>
        <taxon>Bacteria</taxon>
        <taxon>Pseudomonadati</taxon>
        <taxon>Pseudomonadota</taxon>
        <taxon>Gammaproteobacteria</taxon>
        <taxon>Alteromonadales</taxon>
        <taxon>Shewanellaceae</taxon>
        <taxon>Shewanella</taxon>
    </lineage>
</organism>
<evidence type="ECO:0000313" key="2">
    <source>
        <dbReference type="Proteomes" id="UP000278855"/>
    </source>
</evidence>
<reference evidence="2" key="1">
    <citation type="submission" date="2018-11" db="EMBL/GenBank/DDBJ databases">
        <title>Shewanella sp. R106.</title>
        <authorList>
            <person name="Hwang Y.J."/>
            <person name="Hwang C.Y."/>
        </authorList>
    </citation>
    <scope>NUCLEOTIDE SEQUENCE [LARGE SCALE GENOMIC DNA]</scope>
    <source>
        <strain evidence="2">R106</strain>
    </source>
</reference>
<dbReference type="Proteomes" id="UP000278855">
    <property type="component" value="Unassembled WGS sequence"/>
</dbReference>
<proteinExistence type="predicted"/>
<evidence type="ECO:0000313" key="1">
    <source>
        <dbReference type="EMBL" id="RPA27615.1"/>
    </source>
</evidence>
<dbReference type="AlphaFoldDB" id="A0A3N4DP10"/>
<name>A0A3N4DP10_9GAMM</name>
<accession>A0A3N4DP10</accession>